<dbReference type="RefSeq" id="WP_067426972.1">
    <property type="nucleotide sequence ID" value="NZ_CBCPID010000006.1"/>
</dbReference>
<organism evidence="2 3">
    <name type="scientific">Morganella psychrotolerans</name>
    <dbReference type="NCBI Taxonomy" id="368603"/>
    <lineage>
        <taxon>Bacteria</taxon>
        <taxon>Pseudomonadati</taxon>
        <taxon>Pseudomonadota</taxon>
        <taxon>Gammaproteobacteria</taxon>
        <taxon>Enterobacterales</taxon>
        <taxon>Morganellaceae</taxon>
        <taxon>Morganella</taxon>
    </lineage>
</organism>
<feature type="chain" id="PRO_5008609136" evidence="1">
    <location>
        <begin position="24"/>
        <end position="242"/>
    </location>
</feature>
<feature type="signal peptide" evidence="1">
    <location>
        <begin position="1"/>
        <end position="23"/>
    </location>
</feature>
<accession>A0A1B8GZ02</accession>
<evidence type="ECO:0000313" key="2">
    <source>
        <dbReference type="EMBL" id="OBU02050.1"/>
    </source>
</evidence>
<dbReference type="InterPro" id="IPR007497">
    <property type="entry name" value="SIMPL/DUF541"/>
</dbReference>
<protein>
    <submittedName>
        <fullName evidence="2">Oxidative stress defense protein</fullName>
    </submittedName>
</protein>
<sequence length="242" mass="25991">MKLKSLALAAMVALGSYSVAAQAAETPAGPHISTSGSAVIQAEPDMATLSINVTVKENEAAAAKAQADKRVAQYFDFLKAQGIEKKDINAANINTSPDYVYDKEKEESVIRGYNASRSVTVKVYDLNKLNTLLDGALKSGLNDIRSVEFGVNNPEKYRADVRQKAIDDAVSQAKAVAKGFGSELGAVYSIGYNAPQPVPVMARGKMMMNMDAAPAGATADETYEQQTVDFRDQVDVVFELKR</sequence>
<dbReference type="InterPro" id="IPR052022">
    <property type="entry name" value="26kDa_periplasmic_antigen"/>
</dbReference>
<dbReference type="EMBL" id="LZEX01000046">
    <property type="protein sequence ID" value="OBU02050.1"/>
    <property type="molecule type" value="Genomic_DNA"/>
</dbReference>
<keyword evidence="1" id="KW-0732">Signal</keyword>
<evidence type="ECO:0000313" key="3">
    <source>
        <dbReference type="Proteomes" id="UP000092247"/>
    </source>
</evidence>
<dbReference type="PANTHER" id="PTHR34387:SF1">
    <property type="entry name" value="PERIPLASMIC IMMUNOGENIC PROTEIN"/>
    <property type="match status" value="1"/>
</dbReference>
<dbReference type="PANTHER" id="PTHR34387">
    <property type="entry name" value="SLR1258 PROTEIN"/>
    <property type="match status" value="1"/>
</dbReference>
<name>A0A1B8GZ02_9GAMM</name>
<dbReference type="Proteomes" id="UP000092247">
    <property type="component" value="Unassembled WGS sequence"/>
</dbReference>
<comment type="caution">
    <text evidence="2">The sequence shown here is derived from an EMBL/GenBank/DDBJ whole genome shotgun (WGS) entry which is preliminary data.</text>
</comment>
<dbReference type="Pfam" id="PF04402">
    <property type="entry name" value="SIMPL"/>
    <property type="match status" value="1"/>
</dbReference>
<dbReference type="NCBIfam" id="NF008299">
    <property type="entry name" value="PRK11087.1"/>
    <property type="match status" value="1"/>
</dbReference>
<proteinExistence type="predicted"/>
<dbReference type="AlphaFoldDB" id="A0A1B8GZ02"/>
<dbReference type="GO" id="GO:0006974">
    <property type="term" value="P:DNA damage response"/>
    <property type="evidence" value="ECO:0007669"/>
    <property type="project" value="TreeGrafter"/>
</dbReference>
<gene>
    <name evidence="2" type="ORF">AYY17_13605</name>
</gene>
<dbReference type="Gene3D" id="3.30.70.2970">
    <property type="entry name" value="Protein of unknown function (DUF541), domain 2"/>
    <property type="match status" value="1"/>
</dbReference>
<dbReference type="Gene3D" id="3.30.110.170">
    <property type="entry name" value="Protein of unknown function (DUF541), domain 1"/>
    <property type="match status" value="1"/>
</dbReference>
<reference evidence="2 3" key="1">
    <citation type="submission" date="2016-06" db="EMBL/GenBank/DDBJ databases">
        <authorList>
            <person name="Kjaerup R.B."/>
            <person name="Dalgaard T.S."/>
            <person name="Juul-Madsen H.R."/>
        </authorList>
    </citation>
    <scope>NUCLEOTIDE SEQUENCE [LARGE SCALE GENOMIC DNA]</scope>
    <source>
        <strain evidence="2 3">GCSL-Mp3</strain>
    </source>
</reference>
<evidence type="ECO:0000256" key="1">
    <source>
        <dbReference type="SAM" id="SignalP"/>
    </source>
</evidence>